<dbReference type="Proteomes" id="UP001165121">
    <property type="component" value="Unassembled WGS sequence"/>
</dbReference>
<accession>A0A9W7D6Z1</accession>
<protein>
    <submittedName>
        <fullName evidence="2">Unnamed protein product</fullName>
    </submittedName>
</protein>
<comment type="caution">
    <text evidence="2">The sequence shown here is derived from an EMBL/GenBank/DDBJ whole genome shotgun (WGS) entry which is preliminary data.</text>
</comment>
<dbReference type="PANTHER" id="PTHR33064">
    <property type="entry name" value="POL PROTEIN"/>
    <property type="match status" value="1"/>
</dbReference>
<evidence type="ECO:0000256" key="1">
    <source>
        <dbReference type="SAM" id="MobiDB-lite"/>
    </source>
</evidence>
<evidence type="ECO:0000313" key="2">
    <source>
        <dbReference type="EMBL" id="GMF58924.1"/>
    </source>
</evidence>
<dbReference type="CDD" id="cd01647">
    <property type="entry name" value="RT_LTR"/>
    <property type="match status" value="1"/>
</dbReference>
<dbReference type="InterPro" id="IPR043128">
    <property type="entry name" value="Rev_trsase/Diguanyl_cyclase"/>
</dbReference>
<organism evidence="2 3">
    <name type="scientific">Phytophthora fragariaefolia</name>
    <dbReference type="NCBI Taxonomy" id="1490495"/>
    <lineage>
        <taxon>Eukaryota</taxon>
        <taxon>Sar</taxon>
        <taxon>Stramenopiles</taxon>
        <taxon>Oomycota</taxon>
        <taxon>Peronosporomycetes</taxon>
        <taxon>Peronosporales</taxon>
        <taxon>Peronosporaceae</taxon>
        <taxon>Phytophthora</taxon>
    </lineage>
</organism>
<keyword evidence="3" id="KW-1185">Reference proteome</keyword>
<dbReference type="OrthoDB" id="115784at2759"/>
<feature type="compositionally biased region" description="Basic and acidic residues" evidence="1">
    <location>
        <begin position="1"/>
        <end position="11"/>
    </location>
</feature>
<dbReference type="InterPro" id="IPR043502">
    <property type="entry name" value="DNA/RNA_pol_sf"/>
</dbReference>
<dbReference type="EMBL" id="BSXT01004778">
    <property type="protein sequence ID" value="GMF58924.1"/>
    <property type="molecule type" value="Genomic_DNA"/>
</dbReference>
<sequence length="449" mass="50322">MDKDLLRKEQQLYDEWLERQPPTNDEGTLSRGPEGSSDSAETATRLIQNETDPSRVDRQHANSVISCLKLNSNGGAPSRVRGSGRNLVEVSAETENENRTFSRVTDAVVSSAESVDGNLKTTKIEVRDNPPDRGRRPEDIEVGDELLNADPEKNLRLRYLLAAELDDDGNGDSELGKQSDTYERTPNSLYAHELAFLPDITDVIPTPPDYSTDNVVGNALPPPAYGLVCDIDAQGHPPIRQRPLKLLKKHYELLKALLKAGLIAFSNSPWASPIVIELKKNGVDIRLCIDYKLVDAITPMMEYAMPLVDDMLTELDAYLWFCALVAASGFWAVMMPRRALCALGHFEMLRMPFELKNPPMIYQRLIDNALWGYVQPKGGWEAFADRVSRVEQEAEAQRKTYSADMAFKPTRLTKFDADHRALAASDAMQEFIDAWKRTCSPRVNLTNQV</sequence>
<evidence type="ECO:0000313" key="3">
    <source>
        <dbReference type="Proteomes" id="UP001165121"/>
    </source>
</evidence>
<dbReference type="Gene3D" id="3.10.10.10">
    <property type="entry name" value="HIV Type 1 Reverse Transcriptase, subunit A, domain 1"/>
    <property type="match status" value="1"/>
</dbReference>
<dbReference type="AlphaFoldDB" id="A0A9W7D6Z1"/>
<gene>
    <name evidence="2" type="ORF">Pfra01_002541900</name>
</gene>
<dbReference type="InterPro" id="IPR051320">
    <property type="entry name" value="Viral_Replic_Matur_Polypro"/>
</dbReference>
<feature type="compositionally biased region" description="Polar residues" evidence="1">
    <location>
        <begin position="36"/>
        <end position="51"/>
    </location>
</feature>
<dbReference type="PANTHER" id="PTHR33064:SF37">
    <property type="entry name" value="RIBONUCLEASE H"/>
    <property type="match status" value="1"/>
</dbReference>
<dbReference type="Gene3D" id="3.30.70.270">
    <property type="match status" value="1"/>
</dbReference>
<reference evidence="2" key="1">
    <citation type="submission" date="2023-04" db="EMBL/GenBank/DDBJ databases">
        <title>Phytophthora fragariaefolia NBRC 109709.</title>
        <authorList>
            <person name="Ichikawa N."/>
            <person name="Sato H."/>
            <person name="Tonouchi N."/>
        </authorList>
    </citation>
    <scope>NUCLEOTIDE SEQUENCE</scope>
    <source>
        <strain evidence="2">NBRC 109709</strain>
    </source>
</reference>
<name>A0A9W7D6Z1_9STRA</name>
<feature type="region of interest" description="Disordered" evidence="1">
    <location>
        <begin position="1"/>
        <end position="58"/>
    </location>
</feature>
<dbReference type="SUPFAM" id="SSF56672">
    <property type="entry name" value="DNA/RNA polymerases"/>
    <property type="match status" value="1"/>
</dbReference>
<proteinExistence type="predicted"/>